<dbReference type="GO" id="GO:0007059">
    <property type="term" value="P:chromosome segregation"/>
    <property type="evidence" value="ECO:0007669"/>
    <property type="project" value="TreeGrafter"/>
</dbReference>
<dbReference type="Proteomes" id="UP000264779">
    <property type="component" value="Unassembled WGS sequence"/>
</dbReference>
<comment type="caution">
    <text evidence="3">The sequence shown here is derived from an EMBL/GenBank/DDBJ whole genome shotgun (WGS) entry which is preliminary data.</text>
</comment>
<sequence length="335" mass="37737">MPFVGYSLNLRRNRMELAKKGVGLGGLGKAKDAIRGLKNDDRTAIDVPLDLIDFDESQYRRDKSRYDIPKLARSIRAQGLIKFPTYEKQENGRYLVNTGEMRTRAYMWLRENYPDEPQWNAIPARIKAIPTIEGLTYKASRLIYQFVENELHEKPTLFDRAEGLADIFAEGGKEAVKHVLSSKGLKDSDAEVSKWKGVAKANALIRQDVIEGEITDKETIITLSKIADEDPTRYESIIQKFKSKELDRSIAQTAKSEWAKLKEKKAGKAAKKTTGEKKSNQKESSGTAPAKSNMEFSAKDLSFENGVLTIDTRNGFQMKFTGLEHLDVVIGKAKK</sequence>
<proteinExistence type="predicted"/>
<evidence type="ECO:0000313" key="3">
    <source>
        <dbReference type="EMBL" id="HBU51507.1"/>
    </source>
</evidence>
<evidence type="ECO:0000313" key="4">
    <source>
        <dbReference type="Proteomes" id="UP000264779"/>
    </source>
</evidence>
<organism evidence="3 4">
    <name type="scientific">Alteromonas australica</name>
    <dbReference type="NCBI Taxonomy" id="589873"/>
    <lineage>
        <taxon>Bacteria</taxon>
        <taxon>Pseudomonadati</taxon>
        <taxon>Pseudomonadota</taxon>
        <taxon>Gammaproteobacteria</taxon>
        <taxon>Alteromonadales</taxon>
        <taxon>Alteromonadaceae</taxon>
        <taxon>Alteromonas/Salinimonas group</taxon>
        <taxon>Alteromonas</taxon>
    </lineage>
</organism>
<dbReference type="GO" id="GO:0005694">
    <property type="term" value="C:chromosome"/>
    <property type="evidence" value="ECO:0007669"/>
    <property type="project" value="TreeGrafter"/>
</dbReference>
<evidence type="ECO:0000256" key="1">
    <source>
        <dbReference type="SAM" id="MobiDB-lite"/>
    </source>
</evidence>
<protein>
    <recommendedName>
        <fullName evidence="2">ParB-like N-terminal domain-containing protein</fullName>
    </recommendedName>
</protein>
<dbReference type="Gene3D" id="3.90.1530.10">
    <property type="entry name" value="Conserved hypothetical protein from pyrococcus furiosus pfu- 392566-001, ParB domain"/>
    <property type="match status" value="1"/>
</dbReference>
<dbReference type="PANTHER" id="PTHR33375">
    <property type="entry name" value="CHROMOSOME-PARTITIONING PROTEIN PARB-RELATED"/>
    <property type="match status" value="1"/>
</dbReference>
<dbReference type="SUPFAM" id="SSF110849">
    <property type="entry name" value="ParB/Sulfiredoxin"/>
    <property type="match status" value="1"/>
</dbReference>
<accession>A0A358DZA7</accession>
<dbReference type="PANTHER" id="PTHR33375:SF1">
    <property type="entry name" value="CHROMOSOME-PARTITIONING PROTEIN PARB-RELATED"/>
    <property type="match status" value="1"/>
</dbReference>
<dbReference type="InterPro" id="IPR003115">
    <property type="entry name" value="ParB_N"/>
</dbReference>
<feature type="region of interest" description="Disordered" evidence="1">
    <location>
        <begin position="261"/>
        <end position="295"/>
    </location>
</feature>
<name>A0A358DZA7_9ALTE</name>
<dbReference type="Pfam" id="PF02195">
    <property type="entry name" value="ParB_N"/>
    <property type="match status" value="1"/>
</dbReference>
<dbReference type="EMBL" id="DONK01000137">
    <property type="protein sequence ID" value="HBU51507.1"/>
    <property type="molecule type" value="Genomic_DNA"/>
</dbReference>
<dbReference type="InterPro" id="IPR036086">
    <property type="entry name" value="ParB/Sulfiredoxin_sf"/>
</dbReference>
<dbReference type="InterPro" id="IPR050336">
    <property type="entry name" value="Chromosome_partition/occlusion"/>
</dbReference>
<dbReference type="AlphaFoldDB" id="A0A358DZA7"/>
<feature type="domain" description="ParB-like N-terminal" evidence="2">
    <location>
        <begin position="46"/>
        <end position="131"/>
    </location>
</feature>
<reference evidence="3 4" key="1">
    <citation type="journal article" date="2018" name="Nat. Biotechnol.">
        <title>A standardized bacterial taxonomy based on genome phylogeny substantially revises the tree of life.</title>
        <authorList>
            <person name="Parks D.H."/>
            <person name="Chuvochina M."/>
            <person name="Waite D.W."/>
            <person name="Rinke C."/>
            <person name="Skarshewski A."/>
            <person name="Chaumeil P.A."/>
            <person name="Hugenholtz P."/>
        </authorList>
    </citation>
    <scope>NUCLEOTIDE SEQUENCE [LARGE SCALE GENOMIC DNA]</scope>
    <source>
        <strain evidence="3">UBA11621</strain>
    </source>
</reference>
<gene>
    <name evidence="3" type="ORF">DEB45_09610</name>
</gene>
<evidence type="ECO:0000259" key="2">
    <source>
        <dbReference type="Pfam" id="PF02195"/>
    </source>
</evidence>